<feature type="domain" description="FAS1-like dehydratase" evidence="1">
    <location>
        <begin position="32"/>
        <end position="156"/>
    </location>
</feature>
<accession>A0A432V7Y9</accession>
<dbReference type="RefSeq" id="WP_128626655.1">
    <property type="nucleotide sequence ID" value="NZ_RKST01000007.1"/>
</dbReference>
<comment type="caution">
    <text evidence="2">The sequence shown here is derived from an EMBL/GenBank/DDBJ whole genome shotgun (WGS) entry which is preliminary data.</text>
</comment>
<evidence type="ECO:0000313" key="3">
    <source>
        <dbReference type="Proteomes" id="UP000281647"/>
    </source>
</evidence>
<protein>
    <recommendedName>
        <fullName evidence="1">FAS1-like dehydratase domain-containing protein</fullName>
    </recommendedName>
</protein>
<dbReference type="Proteomes" id="UP000281647">
    <property type="component" value="Unassembled WGS sequence"/>
</dbReference>
<gene>
    <name evidence="2" type="ORF">EET67_09265</name>
</gene>
<dbReference type="EMBL" id="RKST01000007">
    <property type="protein sequence ID" value="RUM98275.1"/>
    <property type="molecule type" value="Genomic_DNA"/>
</dbReference>
<organism evidence="2 3">
    <name type="scientific">Borborobacter arsenicus</name>
    <dbReference type="NCBI Taxonomy" id="1851146"/>
    <lineage>
        <taxon>Bacteria</taxon>
        <taxon>Pseudomonadati</taxon>
        <taxon>Pseudomonadota</taxon>
        <taxon>Alphaproteobacteria</taxon>
        <taxon>Hyphomicrobiales</taxon>
        <taxon>Phyllobacteriaceae</taxon>
        <taxon>Borborobacter</taxon>
    </lineage>
</organism>
<sequence length="171" mass="18855">MMRPELQHWADTVIGRTEHFSIGVIDPLWSQRYAAAIDDMNPLYFDDAYARSHGYRGIVAPPNYLATLRGEQGFGPAEGELLGDGMAPSARPPLTNLIGMGGGQTLVFYAPAYCGERIIGERTIVRVSEKEGRKGPLVIIEDEFRYLTEPGELVLTLRNTLLCQWVEGGAS</sequence>
<dbReference type="InterPro" id="IPR029069">
    <property type="entry name" value="HotDog_dom_sf"/>
</dbReference>
<proteinExistence type="predicted"/>
<evidence type="ECO:0000259" key="1">
    <source>
        <dbReference type="Pfam" id="PF13452"/>
    </source>
</evidence>
<dbReference type="Pfam" id="PF13452">
    <property type="entry name" value="FAS1_DH_region"/>
    <property type="match status" value="1"/>
</dbReference>
<keyword evidence="3" id="KW-1185">Reference proteome</keyword>
<dbReference type="CDD" id="cd03441">
    <property type="entry name" value="R_hydratase_like"/>
    <property type="match status" value="1"/>
</dbReference>
<dbReference type="Gene3D" id="3.10.129.10">
    <property type="entry name" value="Hotdog Thioesterase"/>
    <property type="match status" value="1"/>
</dbReference>
<reference evidence="2 3" key="1">
    <citation type="submission" date="2018-11" db="EMBL/GenBank/DDBJ databases">
        <title>Pseudaminobacter arsenicus sp. nov., an arsenic-resistant bacterium isolated from arsenic-rich aquifers.</title>
        <authorList>
            <person name="Mu Y."/>
        </authorList>
    </citation>
    <scope>NUCLEOTIDE SEQUENCE [LARGE SCALE GENOMIC DNA]</scope>
    <source>
        <strain evidence="2 3">CB3</strain>
    </source>
</reference>
<dbReference type="InterPro" id="IPR039569">
    <property type="entry name" value="FAS1-like_DH_region"/>
</dbReference>
<dbReference type="AlphaFoldDB" id="A0A432V7Y9"/>
<dbReference type="SUPFAM" id="SSF54637">
    <property type="entry name" value="Thioesterase/thiol ester dehydrase-isomerase"/>
    <property type="match status" value="1"/>
</dbReference>
<dbReference type="OrthoDB" id="5522043at2"/>
<evidence type="ECO:0000313" key="2">
    <source>
        <dbReference type="EMBL" id="RUM98275.1"/>
    </source>
</evidence>
<name>A0A432V7Y9_9HYPH</name>